<sequence>MEQIKGNKLGFKTFKYLKVNDTEINLPDIDIKEYRIDSDPVESLDNKDFGVCQEALDMNEKSGNLFKKYRTEENQVKDFGVIDLVTDREYDILLDTHKIVAEKNSSLRVVLDYRDNDDNKKFRSSVIEINAKENSNVEVFVIQTEKNTTALESVILNLDEESNVILSQYELGSKDNYVNTKANLNGKHSNLDINSIYFTHGDNSLNMLYEINHFGKESKSSCIVNGALKESSYKNFKSTLDFKKGSMGSTGTEEEYAVLLSDDAKSLSVPILLAGEDDVIGNHAASAGKIDADMLFYIMNRAISRDIAESMIVESKFSESLSRLDDENLENKLLSFIREKMAKRELDVR</sequence>
<comment type="caution">
    <text evidence="3">The sequence shown here is derived from an EMBL/GenBank/DDBJ whole genome shotgun (WGS) entry which is preliminary data.</text>
</comment>
<organism evidence="3 6">
    <name type="scientific">Finegoldia magna</name>
    <name type="common">Peptostreptococcus magnus</name>
    <dbReference type="NCBI Taxonomy" id="1260"/>
    <lineage>
        <taxon>Bacteria</taxon>
        <taxon>Bacillati</taxon>
        <taxon>Bacillota</taxon>
        <taxon>Tissierellia</taxon>
        <taxon>Tissierellales</taxon>
        <taxon>Peptoniphilaceae</taxon>
        <taxon>Finegoldia</taxon>
    </lineage>
</organism>
<dbReference type="SUPFAM" id="SSF101960">
    <property type="entry name" value="Stabilizer of iron transporter SufD"/>
    <property type="match status" value="1"/>
</dbReference>
<name>A0A233VL37_FINMA</name>
<dbReference type="InterPro" id="IPR000825">
    <property type="entry name" value="SUF_FeS_clus_asmbl_SufBD_core"/>
</dbReference>
<dbReference type="InterPro" id="IPR055346">
    <property type="entry name" value="Fe-S_cluster_assembly_SufBD"/>
</dbReference>
<dbReference type="Proteomes" id="UP000215413">
    <property type="component" value="Unassembled WGS sequence"/>
</dbReference>
<dbReference type="Pfam" id="PF01458">
    <property type="entry name" value="SUFBD_core"/>
    <property type="match status" value="1"/>
</dbReference>
<dbReference type="Proteomes" id="UP000235723">
    <property type="component" value="Unassembled WGS sequence"/>
</dbReference>
<dbReference type="RefSeq" id="WP_094205422.1">
    <property type="nucleotide sequence ID" value="NZ_CAUPKI010000003.1"/>
</dbReference>
<evidence type="ECO:0000259" key="1">
    <source>
        <dbReference type="Pfam" id="PF01458"/>
    </source>
</evidence>
<evidence type="ECO:0000313" key="2">
    <source>
        <dbReference type="EMBL" id="OXZ28229.1"/>
    </source>
</evidence>
<reference evidence="4 7" key="3">
    <citation type="submission" date="2017-09" db="EMBL/GenBank/DDBJ databases">
        <title>Bacterial strain isolated from the female urinary microbiota.</title>
        <authorList>
            <person name="Thomas-White K."/>
            <person name="Kumar N."/>
            <person name="Forster S."/>
            <person name="Putonti C."/>
            <person name="Lawley T."/>
            <person name="Wolfe A.J."/>
        </authorList>
    </citation>
    <scope>NUCLEOTIDE SEQUENCE [LARGE SCALE GENOMIC DNA]</scope>
    <source>
        <strain evidence="4 7">UMB0115</strain>
    </source>
</reference>
<dbReference type="InterPro" id="IPR037284">
    <property type="entry name" value="SUF_FeS_clus_asmbl_SufBD_sf"/>
</dbReference>
<dbReference type="AlphaFoldDB" id="A0A233VL37"/>
<evidence type="ECO:0000313" key="4">
    <source>
        <dbReference type="EMBL" id="PMC59833.1"/>
    </source>
</evidence>
<reference evidence="3" key="1">
    <citation type="journal article" date="2017" name="J. Clin. Microbiol.">
        <title>Finegoldia magna Isolated from Orthopedic Joint Implant-Associated Infections.</title>
        <authorList>
            <person name="Soderquist B."/>
            <person name="Bjorklund S."/>
            <person name="Hellmark B."/>
            <person name="Jensen A."/>
            <person name="Bruggemann H."/>
        </authorList>
    </citation>
    <scope>NUCLEOTIDE SEQUENCE</scope>
    <source>
        <strain evidence="3">12T273</strain>
        <strain evidence="2">CCUG 54800</strain>
    </source>
</reference>
<evidence type="ECO:0000313" key="5">
    <source>
        <dbReference type="Proteomes" id="UP000215413"/>
    </source>
</evidence>
<evidence type="ECO:0000313" key="3">
    <source>
        <dbReference type="EMBL" id="OXZ33122.1"/>
    </source>
</evidence>
<evidence type="ECO:0000313" key="6">
    <source>
        <dbReference type="Proteomes" id="UP000215546"/>
    </source>
</evidence>
<accession>A0A233VL37</accession>
<dbReference type="GO" id="GO:0016226">
    <property type="term" value="P:iron-sulfur cluster assembly"/>
    <property type="evidence" value="ECO:0007669"/>
    <property type="project" value="InterPro"/>
</dbReference>
<feature type="domain" description="SUF system FeS cluster assembly SufBD core" evidence="1">
    <location>
        <begin position="92"/>
        <end position="314"/>
    </location>
</feature>
<reference evidence="5 6" key="2">
    <citation type="submission" date="2017-04" db="EMBL/GenBank/DDBJ databases">
        <title>Finegoldia magna isolated from orthopedic joint implant-associated infections.</title>
        <authorList>
            <person name="Bjorklund S."/>
            <person name="Bruggemann H."/>
            <person name="Jensen A."/>
            <person name="Hellmark B."/>
            <person name="Soderquist B."/>
        </authorList>
    </citation>
    <scope>NUCLEOTIDE SEQUENCE [LARGE SCALE GENOMIC DNA]</scope>
    <source>
        <strain evidence="6">12T273</strain>
        <strain evidence="5">CCUG 54800</strain>
    </source>
</reference>
<proteinExistence type="predicted"/>
<dbReference type="EMBL" id="NDYE01000007">
    <property type="protein sequence ID" value="OXZ33122.1"/>
    <property type="molecule type" value="Genomic_DNA"/>
</dbReference>
<evidence type="ECO:0000313" key="7">
    <source>
        <dbReference type="Proteomes" id="UP000235723"/>
    </source>
</evidence>
<dbReference type="PANTHER" id="PTHR43575:SF1">
    <property type="entry name" value="PROTEIN ABCI7, CHLOROPLASTIC"/>
    <property type="match status" value="1"/>
</dbReference>
<gene>
    <name evidence="2" type="ORF">B9N49_02705</name>
    <name evidence="3" type="ORF">B9N55_04025</name>
    <name evidence="4" type="ORF">CJ208_06420</name>
</gene>
<dbReference type="Proteomes" id="UP000215546">
    <property type="component" value="Unassembled WGS sequence"/>
</dbReference>
<dbReference type="EMBL" id="PNHD01000008">
    <property type="protein sequence ID" value="PMC59833.1"/>
    <property type="molecule type" value="Genomic_DNA"/>
</dbReference>
<protein>
    <submittedName>
        <fullName evidence="3">ABC transporter</fullName>
    </submittedName>
</protein>
<dbReference type="PANTHER" id="PTHR43575">
    <property type="entry name" value="PROTEIN ABCI7, CHLOROPLASTIC"/>
    <property type="match status" value="1"/>
</dbReference>
<dbReference type="EMBL" id="NDYC01000014">
    <property type="protein sequence ID" value="OXZ28229.1"/>
    <property type="molecule type" value="Genomic_DNA"/>
</dbReference>